<dbReference type="InterPro" id="IPR016315">
    <property type="entry name" value="Protohaem_IX_farnesylTrfase_mt"/>
</dbReference>
<dbReference type="PROSITE" id="PS00943">
    <property type="entry name" value="UBIA"/>
    <property type="match status" value="1"/>
</dbReference>
<dbReference type="CDD" id="cd13957">
    <property type="entry name" value="PT_UbiA_Cox10"/>
    <property type="match status" value="1"/>
</dbReference>
<keyword evidence="3 11" id="KW-0808">Transferase</keyword>
<evidence type="ECO:0000256" key="12">
    <source>
        <dbReference type="SAM" id="MobiDB-lite"/>
    </source>
</evidence>
<reference evidence="14 15" key="1">
    <citation type="journal article" date="2022" name="DNA Res.">
        <title>Genome analysis of five recently described species of the CUG-Ser clade uncovers Candida theae as a new hybrid lineage with pathogenic potential in the Candida parapsilosis species complex.</title>
        <authorList>
            <person name="Mixao V."/>
            <person name="Del Olmo V."/>
            <person name="Hegedusova E."/>
            <person name="Saus E."/>
            <person name="Pryszcz L."/>
            <person name="Cillingova A."/>
            <person name="Nosek J."/>
            <person name="Gabaldon T."/>
        </authorList>
    </citation>
    <scope>NUCLEOTIDE SEQUENCE [LARGE SCALE GENOMIC DNA]</scope>
    <source>
        <strain evidence="14 15">CBS 12239</strain>
    </source>
</reference>
<evidence type="ECO:0000313" key="15">
    <source>
        <dbReference type="Proteomes" id="UP001204833"/>
    </source>
</evidence>
<dbReference type="RefSeq" id="XP_051607178.1">
    <property type="nucleotide sequence ID" value="XM_051753834.1"/>
</dbReference>
<feature type="transmembrane region" description="Helical" evidence="13">
    <location>
        <begin position="293"/>
        <end position="313"/>
    </location>
</feature>
<keyword evidence="9 11" id="KW-0472">Membrane</keyword>
<evidence type="ECO:0000256" key="7">
    <source>
        <dbReference type="ARBA" id="ARBA00023128"/>
    </source>
</evidence>
<keyword evidence="6 13" id="KW-1133">Transmembrane helix</keyword>
<dbReference type="NCBIfam" id="TIGR01473">
    <property type="entry name" value="cyoE_ctaB"/>
    <property type="match status" value="1"/>
</dbReference>
<evidence type="ECO:0000256" key="10">
    <source>
        <dbReference type="ARBA" id="ARBA00030253"/>
    </source>
</evidence>
<keyword evidence="15" id="KW-1185">Reference proteome</keyword>
<evidence type="ECO:0000256" key="4">
    <source>
        <dbReference type="ARBA" id="ARBA00022692"/>
    </source>
</evidence>
<dbReference type="GO" id="GO:0008495">
    <property type="term" value="F:protoheme IX farnesyltransferase activity"/>
    <property type="evidence" value="ECO:0007669"/>
    <property type="project" value="InterPro"/>
</dbReference>
<dbReference type="GeneID" id="76152379"/>
<dbReference type="FunFam" id="1.10.357.140:FF:000004">
    <property type="entry name" value="Protoheme IX farnesyltransferase, mitochondrial"/>
    <property type="match status" value="1"/>
</dbReference>
<dbReference type="Pfam" id="PF01040">
    <property type="entry name" value="UbiA"/>
    <property type="match status" value="1"/>
</dbReference>
<dbReference type="EC" id="2.5.1.-" evidence="11"/>
<feature type="transmembrane region" description="Helical" evidence="13">
    <location>
        <begin position="341"/>
        <end position="360"/>
    </location>
</feature>
<keyword evidence="5" id="KW-0809">Transit peptide</keyword>
<gene>
    <name evidence="14" type="ORF">KGF57_004335</name>
</gene>
<comment type="similarity">
    <text evidence="11">Belongs to the ubiA prenyltransferase family.</text>
</comment>
<keyword evidence="7 11" id="KW-0496">Mitochondrion</keyword>
<evidence type="ECO:0000256" key="1">
    <source>
        <dbReference type="ARBA" id="ARBA00004225"/>
    </source>
</evidence>
<comment type="function">
    <text evidence="11">Converts protoheme IX and farnesyl diphosphate to heme O.</text>
</comment>
<dbReference type="InterPro" id="IPR030470">
    <property type="entry name" value="UbiA_prenylTrfase_CS"/>
</dbReference>
<keyword evidence="4 13" id="KW-0812">Transmembrane</keyword>
<feature type="transmembrane region" description="Helical" evidence="13">
    <location>
        <begin position="242"/>
        <end position="259"/>
    </location>
</feature>
<protein>
    <recommendedName>
        <fullName evidence="2 11">Protoheme IX farnesyltransferase, mitochondrial</fullName>
        <ecNumber evidence="11">2.5.1.-</ecNumber>
    </recommendedName>
    <alternativeName>
        <fullName evidence="10 11">Heme O synthase</fullName>
    </alternativeName>
</protein>
<comment type="caution">
    <text evidence="14">The sequence shown here is derived from an EMBL/GenBank/DDBJ whole genome shotgun (WGS) entry which is preliminary data.</text>
</comment>
<dbReference type="PIRSF" id="PIRSF001773">
    <property type="entry name" value="COX10"/>
    <property type="match status" value="1"/>
</dbReference>
<sequence length="443" mass="49380">MSRLHSVQNFNFFFHNTKRRLINSQTNFINNQFLTRKVKLPHISHDKKATSSYSRPHDSSLTRGSNHTELASTNVLENVASKVLICQEPEAKSSQSLSSENAGAANIPFKISPKAPRPSKVVEPASLFTSKTSFKEELRTYVKLTKPNLTVLVTLSCICSYAISPLSVSFSELLFLTAGTALCSGAANAINMGREPDFDRQMPRTVGRPVVRGLITPQQAYNFAAVIGTTGVSMLYFGVNPIVASLGFFNIVLYAWIYTSMKRKSILNTWVGAIVGAIPPLMGWAASSSLWHPGAWCLAGLLYAWQFPHFNALSHGIAQQYKQAGYVMTAAENPKLNARVALRYSILMFPLCFGLSYFGVTDWVFPFDSAIANGWQAYLAFKFWQQQSKNYKNPKGPTPEGIALAGVHAKKLFWCSVWHLPAVLILAMLHKKDQWDRLYNYLF</sequence>
<feature type="transmembrane region" description="Helical" evidence="13">
    <location>
        <begin position="266"/>
        <end position="287"/>
    </location>
</feature>
<evidence type="ECO:0000256" key="2">
    <source>
        <dbReference type="ARBA" id="ARBA00016335"/>
    </source>
</evidence>
<dbReference type="PANTHER" id="PTHR43448:SF2">
    <property type="entry name" value="PROTOHEME IX FARNESYLTRANSFERASE, MITOCHONDRIAL"/>
    <property type="match status" value="1"/>
</dbReference>
<evidence type="ECO:0000256" key="8">
    <source>
        <dbReference type="ARBA" id="ARBA00023133"/>
    </source>
</evidence>
<feature type="transmembrane region" description="Helical" evidence="13">
    <location>
        <begin position="149"/>
        <end position="167"/>
    </location>
</feature>
<feature type="transmembrane region" description="Helical" evidence="13">
    <location>
        <begin position="411"/>
        <end position="429"/>
    </location>
</feature>
<dbReference type="PANTHER" id="PTHR43448">
    <property type="entry name" value="PROTOHEME IX FARNESYLTRANSFERASE, MITOCHONDRIAL"/>
    <property type="match status" value="1"/>
</dbReference>
<dbReference type="GO" id="GO:0006784">
    <property type="term" value="P:heme A biosynthetic process"/>
    <property type="evidence" value="ECO:0007669"/>
    <property type="project" value="TreeGrafter"/>
</dbReference>
<name>A0AAD5BBB6_9ASCO</name>
<keyword evidence="8 11" id="KW-0350">Heme biosynthesis</keyword>
<evidence type="ECO:0000313" key="14">
    <source>
        <dbReference type="EMBL" id="KAI5950372.1"/>
    </source>
</evidence>
<dbReference type="InterPro" id="IPR006369">
    <property type="entry name" value="Protohaem_IX_farnesylTrfase"/>
</dbReference>
<evidence type="ECO:0000256" key="3">
    <source>
        <dbReference type="ARBA" id="ARBA00022679"/>
    </source>
</evidence>
<evidence type="ECO:0000256" key="13">
    <source>
        <dbReference type="SAM" id="Phobius"/>
    </source>
</evidence>
<evidence type="ECO:0000256" key="11">
    <source>
        <dbReference type="PIRNR" id="PIRNR001773"/>
    </source>
</evidence>
<dbReference type="GO" id="GO:0031966">
    <property type="term" value="C:mitochondrial membrane"/>
    <property type="evidence" value="ECO:0007669"/>
    <property type="project" value="UniProtKB-SubCell"/>
</dbReference>
<accession>A0AAD5BBB6</accession>
<evidence type="ECO:0000256" key="6">
    <source>
        <dbReference type="ARBA" id="ARBA00022989"/>
    </source>
</evidence>
<comment type="subcellular location">
    <subcellularLocation>
        <location evidence="1">Mitochondrion membrane</location>
        <topology evidence="1">Multi-pass membrane protein</topology>
    </subcellularLocation>
</comment>
<dbReference type="AlphaFoldDB" id="A0AAD5BBB6"/>
<dbReference type="Proteomes" id="UP001204833">
    <property type="component" value="Unassembled WGS sequence"/>
</dbReference>
<feature type="compositionally biased region" description="Basic and acidic residues" evidence="12">
    <location>
        <begin position="45"/>
        <end position="60"/>
    </location>
</feature>
<dbReference type="InterPro" id="IPR044878">
    <property type="entry name" value="UbiA_sf"/>
</dbReference>
<feature type="region of interest" description="Disordered" evidence="12">
    <location>
        <begin position="45"/>
        <end position="67"/>
    </location>
</feature>
<organism evidence="14 15">
    <name type="scientific">Candida theae</name>
    <dbReference type="NCBI Taxonomy" id="1198502"/>
    <lineage>
        <taxon>Eukaryota</taxon>
        <taxon>Fungi</taxon>
        <taxon>Dikarya</taxon>
        <taxon>Ascomycota</taxon>
        <taxon>Saccharomycotina</taxon>
        <taxon>Pichiomycetes</taxon>
        <taxon>Debaryomycetaceae</taxon>
        <taxon>Candida/Lodderomyces clade</taxon>
        <taxon>Candida</taxon>
    </lineage>
</organism>
<dbReference type="InterPro" id="IPR000537">
    <property type="entry name" value="UbiA_prenyltransferase"/>
</dbReference>
<evidence type="ECO:0000256" key="9">
    <source>
        <dbReference type="ARBA" id="ARBA00023136"/>
    </source>
</evidence>
<dbReference type="Gene3D" id="1.10.357.140">
    <property type="entry name" value="UbiA prenyltransferase"/>
    <property type="match status" value="1"/>
</dbReference>
<proteinExistence type="inferred from homology"/>
<dbReference type="EMBL" id="JAIHNG010000157">
    <property type="protein sequence ID" value="KAI5950372.1"/>
    <property type="molecule type" value="Genomic_DNA"/>
</dbReference>
<evidence type="ECO:0000256" key="5">
    <source>
        <dbReference type="ARBA" id="ARBA00022946"/>
    </source>
</evidence>